<dbReference type="SUPFAM" id="SSF88874">
    <property type="entry name" value="Receptor-binding domain of short tail fibre protein gp12"/>
    <property type="match status" value="1"/>
</dbReference>
<dbReference type="Pfam" id="PF07484">
    <property type="entry name" value="Collar"/>
    <property type="match status" value="1"/>
</dbReference>
<dbReference type="PANTHER" id="PTHR35191">
    <property type="entry name" value="PROPHAGE SIDE TAIL FIBER PROTEIN HOMOLOG STFQ-RELATED"/>
    <property type="match status" value="1"/>
</dbReference>
<dbReference type="RefSeq" id="WP_184035194.1">
    <property type="nucleotide sequence ID" value="NZ_JACHHY010000003.1"/>
</dbReference>
<evidence type="ECO:0000313" key="4">
    <source>
        <dbReference type="Proteomes" id="UP000575898"/>
    </source>
</evidence>
<comment type="caution">
    <text evidence="3">The sequence shown here is derived from an EMBL/GenBank/DDBJ whole genome shotgun (WGS) entry which is preliminary data.</text>
</comment>
<dbReference type="AlphaFoldDB" id="A0A840MLL2"/>
<dbReference type="InterPro" id="IPR022225">
    <property type="entry name" value="Phage_tail_fibre_N"/>
</dbReference>
<evidence type="ECO:0000313" key="3">
    <source>
        <dbReference type="EMBL" id="MBB5017426.1"/>
    </source>
</evidence>
<feature type="domain" description="Phage tail fibre protein N-terminal" evidence="2">
    <location>
        <begin position="1"/>
        <end position="151"/>
    </location>
</feature>
<dbReference type="PANTHER" id="PTHR35191:SF1">
    <property type="entry name" value="PROPHAGE SIDE TAIL FIBER PROTEIN HOMOLOG STFQ-RELATED"/>
    <property type="match status" value="1"/>
</dbReference>
<name>A0A840MLL2_9PROT</name>
<evidence type="ECO:0000259" key="1">
    <source>
        <dbReference type="Pfam" id="PF07484"/>
    </source>
</evidence>
<reference evidence="3 4" key="1">
    <citation type="submission" date="2020-08" db="EMBL/GenBank/DDBJ databases">
        <title>Genomic Encyclopedia of Type Strains, Phase IV (KMG-IV): sequencing the most valuable type-strain genomes for metagenomic binning, comparative biology and taxonomic classification.</title>
        <authorList>
            <person name="Goeker M."/>
        </authorList>
    </citation>
    <scope>NUCLEOTIDE SEQUENCE [LARGE SCALE GENOMIC DNA]</scope>
    <source>
        <strain evidence="3 4">DSM 27165</strain>
    </source>
</reference>
<dbReference type="EMBL" id="JACHHY010000003">
    <property type="protein sequence ID" value="MBB5017426.1"/>
    <property type="molecule type" value="Genomic_DNA"/>
</dbReference>
<dbReference type="InterPro" id="IPR011083">
    <property type="entry name" value="Phage_tail_collar_dom"/>
</dbReference>
<dbReference type="Proteomes" id="UP000575898">
    <property type="component" value="Unassembled WGS sequence"/>
</dbReference>
<dbReference type="Pfam" id="PF12571">
    <property type="entry name" value="Phage_tail_fib"/>
    <property type="match status" value="1"/>
</dbReference>
<organism evidence="3 4">
    <name type="scientific">Chitinivorax tropicus</name>
    <dbReference type="NCBI Taxonomy" id="714531"/>
    <lineage>
        <taxon>Bacteria</taxon>
        <taxon>Pseudomonadati</taxon>
        <taxon>Pseudomonadota</taxon>
        <taxon>Betaproteobacteria</taxon>
        <taxon>Chitinivorax</taxon>
    </lineage>
</organism>
<proteinExistence type="predicted"/>
<dbReference type="InterPro" id="IPR051934">
    <property type="entry name" value="Phage_Tail_Fiber_Structural"/>
</dbReference>
<accession>A0A840MLL2</accession>
<sequence>MANEFFTILTAVGRQKLANAISTGTVLTLTQMAVGDGQNGAYYLPSEDQITLKRETWRGAINHLFVSPDNPNWVVAEVVIPDEIGGFYIREVGLFDSTGALIGIGKFPESYKPALATGSNKQLHVRMILEVSNTAVITLQVDPSIVLATRQYVDDKVAAELSKLDAKQSVRLATTGNIPLSGLQVIDGITVSAGDRVLVKDQTLPRENGIYVADLANWQRAQDADHALEVTPGLFVSVEQGSTQADSIWQVMTDGPITLGTTNLQFEMIAGRTGIAAGTYRSLSVNPRGIVIGGTNPTTLAGFGITDAALRSYVDGQPNLLRNPSGELGKQCWRFNSVDWMAVHGVSGEWVFFNAPDLSGQGQAIATSEFIRIDAVPYISLSLDAYTLGVYAGKVYAEIEFFNGEFKLIGASSALDIAIGQVWRRYGSELGSVKPGTKYCRVKITLDSNKSDNFSFSRVKLEFNVKPSMYSLESRLSVPVGTVSYFSSQSVPFGWLMADGKAYSRNEYQSLFDVIGTVFGEGDKSTTFNVPDLRGEFIRGWNAGAAKDRNRVFGSSQAASLITASIGPDAIQNLVVEGVVPNTATPEEFSSGMKTDLIDPAQYKGSIKGFHHVRAAYAYSGNNIVQDNSDCDLPLNRRNEFGAGGARPTNLSLLACIKY</sequence>
<gene>
    <name evidence="3" type="ORF">HNQ59_000690</name>
</gene>
<dbReference type="InterPro" id="IPR037053">
    <property type="entry name" value="Phage_tail_collar_dom_sf"/>
</dbReference>
<feature type="domain" description="Phage tail collar" evidence="1">
    <location>
        <begin position="481"/>
        <end position="538"/>
    </location>
</feature>
<keyword evidence="4" id="KW-1185">Reference proteome</keyword>
<dbReference type="Gene3D" id="3.90.1340.10">
    <property type="entry name" value="Phage tail collar domain"/>
    <property type="match status" value="1"/>
</dbReference>
<protein>
    <submittedName>
        <fullName evidence="3">Phage-related tail fiber protein</fullName>
    </submittedName>
</protein>
<evidence type="ECO:0000259" key="2">
    <source>
        <dbReference type="Pfam" id="PF12571"/>
    </source>
</evidence>